<dbReference type="InterPro" id="IPR036699">
    <property type="entry name" value="YehR-like_sf"/>
</dbReference>
<protein>
    <recommendedName>
        <fullName evidence="4">DUF1307 domain-containing protein</fullName>
    </recommendedName>
</protein>
<proteinExistence type="predicted"/>
<feature type="chain" id="PRO_5038887083" description="DUF1307 domain-containing protein" evidence="1">
    <location>
        <begin position="24"/>
        <end position="144"/>
    </location>
</feature>
<evidence type="ECO:0000313" key="2">
    <source>
        <dbReference type="EMBL" id="TDW16272.1"/>
    </source>
</evidence>
<feature type="signal peptide" evidence="1">
    <location>
        <begin position="1"/>
        <end position="23"/>
    </location>
</feature>
<dbReference type="PROSITE" id="PS51257">
    <property type="entry name" value="PROKAR_LIPOPROTEIN"/>
    <property type="match status" value="1"/>
</dbReference>
<dbReference type="AlphaFoldDB" id="A0A4R7ZG39"/>
<evidence type="ECO:0008006" key="4">
    <source>
        <dbReference type="Google" id="ProtNLM"/>
    </source>
</evidence>
<reference evidence="2 3" key="1">
    <citation type="submission" date="2019-03" db="EMBL/GenBank/DDBJ databases">
        <title>Genomic Encyclopedia of Type Strains, Phase IV (KMG-IV): sequencing the most valuable type-strain genomes for metagenomic binning, comparative biology and taxonomic classification.</title>
        <authorList>
            <person name="Goeker M."/>
        </authorList>
    </citation>
    <scope>NUCLEOTIDE SEQUENCE [LARGE SCALE GENOMIC DNA]</scope>
    <source>
        <strain evidence="2 3">DSM 28867</strain>
    </source>
</reference>
<sequence>MKKTIIGLLLCLILVGCSGSSNKTVCTFSKGSDSYEITITEDREKIGHVNYTITSVDEQYKDLKEDDVKSFETLMQQQVDGKKGIEIEVDAKDDALSITFKLDIQKLDTIPDVLLNSGKSLDELKVMTVKDFKKTLENEGATCK</sequence>
<evidence type="ECO:0000313" key="3">
    <source>
        <dbReference type="Proteomes" id="UP000294743"/>
    </source>
</evidence>
<dbReference type="EMBL" id="SODD01000026">
    <property type="protein sequence ID" value="TDW16272.1"/>
    <property type="molecule type" value="Genomic_DNA"/>
</dbReference>
<gene>
    <name evidence="2" type="ORF">EDD63_12636</name>
</gene>
<evidence type="ECO:0000256" key="1">
    <source>
        <dbReference type="SAM" id="SignalP"/>
    </source>
</evidence>
<dbReference type="SUPFAM" id="SSF160704">
    <property type="entry name" value="YehR-like"/>
    <property type="match status" value="1"/>
</dbReference>
<keyword evidence="3" id="KW-1185">Reference proteome</keyword>
<accession>A0A4R7ZG39</accession>
<organism evidence="2 3">
    <name type="scientific">Breznakia blatticola</name>
    <dbReference type="NCBI Taxonomy" id="1754012"/>
    <lineage>
        <taxon>Bacteria</taxon>
        <taxon>Bacillati</taxon>
        <taxon>Bacillota</taxon>
        <taxon>Erysipelotrichia</taxon>
        <taxon>Erysipelotrichales</taxon>
        <taxon>Erysipelotrichaceae</taxon>
        <taxon>Breznakia</taxon>
    </lineage>
</organism>
<keyword evidence="1" id="KW-0732">Signal</keyword>
<dbReference type="RefSeq" id="WP_134170087.1">
    <property type="nucleotide sequence ID" value="NZ_SODD01000026.1"/>
</dbReference>
<comment type="caution">
    <text evidence="2">The sequence shown here is derived from an EMBL/GenBank/DDBJ whole genome shotgun (WGS) entry which is preliminary data.</text>
</comment>
<name>A0A4R7ZG39_9FIRM</name>
<dbReference type="Proteomes" id="UP000294743">
    <property type="component" value="Unassembled WGS sequence"/>
</dbReference>